<name>A0A3E0DMT9_9BACT</name>
<dbReference type="EMBL" id="QUNF01000016">
    <property type="protein sequence ID" value="REG83980.1"/>
    <property type="molecule type" value="Genomic_DNA"/>
</dbReference>
<proteinExistence type="predicted"/>
<keyword evidence="1" id="KW-1133">Transmembrane helix</keyword>
<reference evidence="2 3" key="1">
    <citation type="submission" date="2018-08" db="EMBL/GenBank/DDBJ databases">
        <title>Genomic Encyclopedia of Archaeal and Bacterial Type Strains, Phase II (KMG-II): from individual species to whole genera.</title>
        <authorList>
            <person name="Goeker M."/>
        </authorList>
    </citation>
    <scope>NUCLEOTIDE SEQUENCE [LARGE SCALE GENOMIC DNA]</scope>
    <source>
        <strain evidence="2 3">DSM 15986</strain>
    </source>
</reference>
<accession>A0A3E0DMT9</accession>
<feature type="transmembrane region" description="Helical" evidence="1">
    <location>
        <begin position="43"/>
        <end position="60"/>
    </location>
</feature>
<keyword evidence="1" id="KW-0812">Transmembrane</keyword>
<evidence type="ECO:0000256" key="1">
    <source>
        <dbReference type="SAM" id="Phobius"/>
    </source>
</evidence>
<keyword evidence="3" id="KW-1185">Reference proteome</keyword>
<dbReference type="AlphaFoldDB" id="A0A3E0DMT9"/>
<protein>
    <submittedName>
        <fullName evidence="2">Uncharacterized protein</fullName>
    </submittedName>
</protein>
<sequence>MEPALSVLPNLFRMKLVDALLLSLSLALIIVGIHQTVTQGVQASYAIFMFAVALLFWFQYRKMKKPEEPPLPKKKTKTGKKR</sequence>
<keyword evidence="1" id="KW-0472">Membrane</keyword>
<organism evidence="2 3">
    <name type="scientific">Algoriphagus antarcticus</name>
    <dbReference type="NCBI Taxonomy" id="238540"/>
    <lineage>
        <taxon>Bacteria</taxon>
        <taxon>Pseudomonadati</taxon>
        <taxon>Bacteroidota</taxon>
        <taxon>Cytophagia</taxon>
        <taxon>Cytophagales</taxon>
        <taxon>Cyclobacteriaceae</taxon>
        <taxon>Algoriphagus</taxon>
    </lineage>
</organism>
<dbReference type="Proteomes" id="UP000256405">
    <property type="component" value="Unassembled WGS sequence"/>
</dbReference>
<comment type="caution">
    <text evidence="2">The sequence shown here is derived from an EMBL/GenBank/DDBJ whole genome shotgun (WGS) entry which is preliminary data.</text>
</comment>
<gene>
    <name evidence="2" type="ORF">C8N25_11635</name>
</gene>
<evidence type="ECO:0000313" key="3">
    <source>
        <dbReference type="Proteomes" id="UP000256405"/>
    </source>
</evidence>
<evidence type="ECO:0000313" key="2">
    <source>
        <dbReference type="EMBL" id="REG83980.1"/>
    </source>
</evidence>
<feature type="transmembrane region" description="Helical" evidence="1">
    <location>
        <begin position="16"/>
        <end position="37"/>
    </location>
</feature>